<dbReference type="InterPro" id="IPR027417">
    <property type="entry name" value="P-loop_NTPase"/>
</dbReference>
<comment type="subcellular location">
    <subcellularLocation>
        <location evidence="8">Cytoplasm</location>
    </subcellularLocation>
</comment>
<dbReference type="RefSeq" id="WP_041046809.1">
    <property type="nucleotide sequence ID" value="NZ_JXAK01000008.1"/>
</dbReference>
<keyword evidence="2 8" id="KW-0808">Transferase</keyword>
<keyword evidence="4 8" id="KW-0418">Kinase</keyword>
<comment type="catalytic activity">
    <reaction evidence="6 8">
        <text>dCMP + ATP = dCDP + ADP</text>
        <dbReference type="Rhea" id="RHEA:25094"/>
        <dbReference type="ChEBI" id="CHEBI:30616"/>
        <dbReference type="ChEBI" id="CHEBI:57566"/>
        <dbReference type="ChEBI" id="CHEBI:58593"/>
        <dbReference type="ChEBI" id="CHEBI:456216"/>
        <dbReference type="EC" id="2.7.4.25"/>
    </reaction>
</comment>
<evidence type="ECO:0000256" key="7">
    <source>
        <dbReference type="ARBA" id="ARBA00048478"/>
    </source>
</evidence>
<evidence type="ECO:0000256" key="1">
    <source>
        <dbReference type="ARBA" id="ARBA00009427"/>
    </source>
</evidence>
<comment type="catalytic activity">
    <reaction evidence="7 8">
        <text>CMP + ATP = CDP + ADP</text>
        <dbReference type="Rhea" id="RHEA:11600"/>
        <dbReference type="ChEBI" id="CHEBI:30616"/>
        <dbReference type="ChEBI" id="CHEBI:58069"/>
        <dbReference type="ChEBI" id="CHEBI:60377"/>
        <dbReference type="ChEBI" id="CHEBI:456216"/>
        <dbReference type="EC" id="2.7.4.25"/>
    </reaction>
</comment>
<evidence type="ECO:0000313" key="11">
    <source>
        <dbReference type="Proteomes" id="UP000031967"/>
    </source>
</evidence>
<dbReference type="GO" id="GO:0016301">
    <property type="term" value="F:kinase activity"/>
    <property type="evidence" value="ECO:0007669"/>
    <property type="project" value="UniProtKB-KW"/>
</dbReference>
<dbReference type="InterPro" id="IPR011994">
    <property type="entry name" value="Cytidylate_kinase_dom"/>
</dbReference>
<proteinExistence type="inferred from homology"/>
<gene>
    <name evidence="8" type="primary">cmk</name>
    <name evidence="10" type="ORF">SD70_06545</name>
</gene>
<keyword evidence="5 8" id="KW-0067">ATP-binding</keyword>
<sequence>MEKYNIAIDGPAGAGKSTIARRVADALGFVYVDTGAMYRAVTWRVLQQGISPADTERVADISRNLRLELRPGPEGQQVYANGEDITGLIRTPEVNANVSDVAKIREVREQLVRKQKEMTAAKGVVMDGRDIGTHVIPDAEVKVFLTASPRVRAERRFHEMKDSQPGLTIEQLEQDIARRDKIDEEREVSPLMRAPDAVLIDSTNLTIPEVVERILELCRAKAPGGT</sequence>
<comment type="similarity">
    <text evidence="1 8">Belongs to the cytidylate kinase family. Type 1 subfamily.</text>
</comment>
<organism evidence="10 11">
    <name type="scientific">Gordoniibacillus kamchatkensis</name>
    <dbReference type="NCBI Taxonomy" id="1590651"/>
    <lineage>
        <taxon>Bacteria</taxon>
        <taxon>Bacillati</taxon>
        <taxon>Bacillota</taxon>
        <taxon>Bacilli</taxon>
        <taxon>Bacillales</taxon>
        <taxon>Paenibacillaceae</taxon>
        <taxon>Gordoniibacillus</taxon>
    </lineage>
</organism>
<dbReference type="EC" id="2.7.4.25" evidence="8"/>
<keyword evidence="8" id="KW-0963">Cytoplasm</keyword>
<dbReference type="CDD" id="cd02020">
    <property type="entry name" value="CMPK"/>
    <property type="match status" value="1"/>
</dbReference>
<keyword evidence="11" id="KW-1185">Reference proteome</keyword>
<evidence type="ECO:0000256" key="5">
    <source>
        <dbReference type="ARBA" id="ARBA00022840"/>
    </source>
</evidence>
<name>A0ABR5AKP4_9BACL</name>
<reference evidence="10 11" key="1">
    <citation type="submission" date="2014-12" db="EMBL/GenBank/DDBJ databases">
        <title>Draft genome sequence of Paenibacillus kamchatkensis strain B-2647.</title>
        <authorList>
            <person name="Karlyshev A.V."/>
            <person name="Kudryashova E.B."/>
        </authorList>
    </citation>
    <scope>NUCLEOTIDE SEQUENCE [LARGE SCALE GENOMIC DNA]</scope>
    <source>
        <strain evidence="10 11">VKM B-2647</strain>
    </source>
</reference>
<dbReference type="InterPro" id="IPR003136">
    <property type="entry name" value="Cytidylate_kin"/>
</dbReference>
<evidence type="ECO:0000256" key="2">
    <source>
        <dbReference type="ARBA" id="ARBA00022679"/>
    </source>
</evidence>
<dbReference type="NCBIfam" id="TIGR00017">
    <property type="entry name" value="cmk"/>
    <property type="match status" value="1"/>
</dbReference>
<accession>A0ABR5AKP4</accession>
<protein>
    <recommendedName>
        <fullName evidence="8">Cytidylate kinase</fullName>
        <shortName evidence="8">CK</shortName>
        <ecNumber evidence="8">2.7.4.25</ecNumber>
    </recommendedName>
    <alternativeName>
        <fullName evidence="8">Cytidine monophosphate kinase</fullName>
        <shortName evidence="8">CMP kinase</shortName>
    </alternativeName>
</protein>
<evidence type="ECO:0000259" key="9">
    <source>
        <dbReference type="Pfam" id="PF02224"/>
    </source>
</evidence>
<dbReference type="Pfam" id="PF02224">
    <property type="entry name" value="Cytidylate_kin"/>
    <property type="match status" value="1"/>
</dbReference>
<dbReference type="Proteomes" id="UP000031967">
    <property type="component" value="Unassembled WGS sequence"/>
</dbReference>
<evidence type="ECO:0000256" key="8">
    <source>
        <dbReference type="HAMAP-Rule" id="MF_00238"/>
    </source>
</evidence>
<feature type="domain" description="Cytidylate kinase" evidence="9">
    <location>
        <begin position="6"/>
        <end position="218"/>
    </location>
</feature>
<keyword evidence="3 8" id="KW-0547">Nucleotide-binding</keyword>
<dbReference type="PANTHER" id="PTHR21299:SF2">
    <property type="entry name" value="CYTIDYLATE KINASE"/>
    <property type="match status" value="1"/>
</dbReference>
<dbReference type="HAMAP" id="MF_00238">
    <property type="entry name" value="Cytidyl_kinase_type1"/>
    <property type="match status" value="1"/>
</dbReference>
<comment type="caution">
    <text evidence="10">The sequence shown here is derived from an EMBL/GenBank/DDBJ whole genome shotgun (WGS) entry which is preliminary data.</text>
</comment>
<evidence type="ECO:0000256" key="6">
    <source>
        <dbReference type="ARBA" id="ARBA00047615"/>
    </source>
</evidence>
<dbReference type="PANTHER" id="PTHR21299">
    <property type="entry name" value="CYTIDYLATE KINASE/PANTOATE-BETA-ALANINE LIGASE"/>
    <property type="match status" value="1"/>
</dbReference>
<dbReference type="Gene3D" id="3.40.50.300">
    <property type="entry name" value="P-loop containing nucleotide triphosphate hydrolases"/>
    <property type="match status" value="1"/>
</dbReference>
<evidence type="ECO:0000256" key="3">
    <source>
        <dbReference type="ARBA" id="ARBA00022741"/>
    </source>
</evidence>
<dbReference type="EMBL" id="JXAK01000008">
    <property type="protein sequence ID" value="KIL41525.1"/>
    <property type="molecule type" value="Genomic_DNA"/>
</dbReference>
<dbReference type="SUPFAM" id="SSF52540">
    <property type="entry name" value="P-loop containing nucleoside triphosphate hydrolases"/>
    <property type="match status" value="1"/>
</dbReference>
<evidence type="ECO:0000313" key="10">
    <source>
        <dbReference type="EMBL" id="KIL41525.1"/>
    </source>
</evidence>
<feature type="binding site" evidence="8">
    <location>
        <begin position="10"/>
        <end position="18"/>
    </location>
    <ligand>
        <name>ATP</name>
        <dbReference type="ChEBI" id="CHEBI:30616"/>
    </ligand>
</feature>
<evidence type="ECO:0000256" key="4">
    <source>
        <dbReference type="ARBA" id="ARBA00022777"/>
    </source>
</evidence>